<reference evidence="1 2" key="1">
    <citation type="journal article" date="2018" name="Sci. Rep.">
        <title>Genomic signatures of local adaptation to the degree of environmental predictability in rotifers.</title>
        <authorList>
            <person name="Franch-Gras L."/>
            <person name="Hahn C."/>
            <person name="Garcia-Roger E.M."/>
            <person name="Carmona M.J."/>
            <person name="Serra M."/>
            <person name="Gomez A."/>
        </authorList>
    </citation>
    <scope>NUCLEOTIDE SEQUENCE [LARGE SCALE GENOMIC DNA]</scope>
    <source>
        <strain evidence="1">HYR1</strain>
    </source>
</reference>
<dbReference type="EMBL" id="REGN01002892">
    <property type="protein sequence ID" value="RNA25648.1"/>
    <property type="molecule type" value="Genomic_DNA"/>
</dbReference>
<dbReference type="AlphaFoldDB" id="A0A3M7RQT0"/>
<sequence>MIRVKLQKKQSHINVLSQNMNGQHPDKNCKCFEPQVFSLIKNMEKLATKKDKPKLRAVPIRKLFKLLKEDSFKISLGFFGNGLLITVIEFCDELVKYLNKEFVIKLRLRGAT</sequence>
<comment type="caution">
    <text evidence="1">The sequence shown here is derived from an EMBL/GenBank/DDBJ whole genome shotgun (WGS) entry which is preliminary data.</text>
</comment>
<keyword evidence="2" id="KW-1185">Reference proteome</keyword>
<name>A0A3M7RQT0_BRAPC</name>
<proteinExistence type="predicted"/>
<evidence type="ECO:0000313" key="2">
    <source>
        <dbReference type="Proteomes" id="UP000276133"/>
    </source>
</evidence>
<dbReference type="Proteomes" id="UP000276133">
    <property type="component" value="Unassembled WGS sequence"/>
</dbReference>
<accession>A0A3M7RQT0</accession>
<protein>
    <submittedName>
        <fullName evidence="1">Uncharacterized protein</fullName>
    </submittedName>
</protein>
<evidence type="ECO:0000313" key="1">
    <source>
        <dbReference type="EMBL" id="RNA25648.1"/>
    </source>
</evidence>
<organism evidence="1 2">
    <name type="scientific">Brachionus plicatilis</name>
    <name type="common">Marine rotifer</name>
    <name type="synonym">Brachionus muelleri</name>
    <dbReference type="NCBI Taxonomy" id="10195"/>
    <lineage>
        <taxon>Eukaryota</taxon>
        <taxon>Metazoa</taxon>
        <taxon>Spiralia</taxon>
        <taxon>Gnathifera</taxon>
        <taxon>Rotifera</taxon>
        <taxon>Eurotatoria</taxon>
        <taxon>Monogononta</taxon>
        <taxon>Pseudotrocha</taxon>
        <taxon>Ploima</taxon>
        <taxon>Brachionidae</taxon>
        <taxon>Brachionus</taxon>
    </lineage>
</organism>
<gene>
    <name evidence="1" type="ORF">BpHYR1_018045</name>
</gene>